<sequence length="814" mass="92552">MKLHDIISRRCDGDGGNPGAMKSTIKLLGVGVLCFVGGMQVDRGSIVQINFSSHLPHAAGIDTANDVATAFAATNDSSANEIANTADFVTKASDKPVERIILLGERHSGTNWITDHLEECFGDRVIVNNEYTRYKHWFQEDTLETENSAVVVAMFRDPMDWVEAMRWEPHHAHDHLQFHNKRPIQLVRKEVSDDDKWWWEVADRMQWKDFVTKPWVGRRGPKDVQLAQTQAGIKGSVCMDHYHFVDAAPCSQEDSPLLKGLGEYKYEYKNDGSEKGFENILDLRRDKIMNHLSVATFRGTRAFLPYRFEELRANGTATLLRDMEEATGLKANCDAIYGKVVDDKGDVTQVTQVTQTPLLRHRRLATKVISKKRGLSAEYIEYMNRFVDWEVERLIGYHPRVSLARSHSLNSTSNLRSLYNIDGSANGGDIGGSGGMKSTIKLLGVGVLCFVGGMQVDRGSIVQINFSSHLPHAAGIDTANDVATAFAATNDSSANEIANTADFVTKASDKPVERIILLGERHSGTNWITDHLEECFGDRVIVNNEYTRYKHWFQEDTLETENSAVVVAMFRDPMDWVEAMRWEPHHAHDHLQFHNKRPIQLVRKEVSDDDKWWWEVADRMQWKDFVTKPWVGRRGPKDVQLAQTQAGIKGSVCMDHYHFVDAAPCSQEDSPLLKGLGEYKYEYKNDGSEKGFENILDLRRDKIMNHLSVATFRGTRAFLPYRFEELRANGTATLLRDMEEATGLKANCDAIYGKVVDDKGDVTQVTQTPLLRHRRLETKVISKKRALSAEYIEYMNRFVDWEVERLIGYFPREN</sequence>
<proteinExistence type="predicted"/>
<name>A0ABD3QCC3_9STRA</name>
<evidence type="ECO:0000313" key="1">
    <source>
        <dbReference type="EMBL" id="KAL3797997.1"/>
    </source>
</evidence>
<dbReference type="EMBL" id="JALLAZ020000317">
    <property type="protein sequence ID" value="KAL3797997.1"/>
    <property type="molecule type" value="Genomic_DNA"/>
</dbReference>
<comment type="caution">
    <text evidence="1">The sequence shown here is derived from an EMBL/GenBank/DDBJ whole genome shotgun (WGS) entry which is preliminary data.</text>
</comment>
<gene>
    <name evidence="1" type="ORF">ACHAW5_001428</name>
</gene>
<dbReference type="AlphaFoldDB" id="A0ABD3QCC3"/>
<protein>
    <recommendedName>
        <fullName evidence="3">Sulfotransferase domain-containing protein</fullName>
    </recommendedName>
</protein>
<dbReference type="Proteomes" id="UP001530315">
    <property type="component" value="Unassembled WGS sequence"/>
</dbReference>
<evidence type="ECO:0000313" key="2">
    <source>
        <dbReference type="Proteomes" id="UP001530315"/>
    </source>
</evidence>
<keyword evidence="2" id="KW-1185">Reference proteome</keyword>
<evidence type="ECO:0008006" key="3">
    <source>
        <dbReference type="Google" id="ProtNLM"/>
    </source>
</evidence>
<organism evidence="1 2">
    <name type="scientific">Stephanodiscus triporus</name>
    <dbReference type="NCBI Taxonomy" id="2934178"/>
    <lineage>
        <taxon>Eukaryota</taxon>
        <taxon>Sar</taxon>
        <taxon>Stramenopiles</taxon>
        <taxon>Ochrophyta</taxon>
        <taxon>Bacillariophyta</taxon>
        <taxon>Coscinodiscophyceae</taxon>
        <taxon>Thalassiosirophycidae</taxon>
        <taxon>Stephanodiscales</taxon>
        <taxon>Stephanodiscaceae</taxon>
        <taxon>Stephanodiscus</taxon>
    </lineage>
</organism>
<reference evidence="1 2" key="1">
    <citation type="submission" date="2024-10" db="EMBL/GenBank/DDBJ databases">
        <title>Updated reference genomes for cyclostephanoid diatoms.</title>
        <authorList>
            <person name="Roberts W.R."/>
            <person name="Alverson A.J."/>
        </authorList>
    </citation>
    <scope>NUCLEOTIDE SEQUENCE [LARGE SCALE GENOMIC DNA]</scope>
    <source>
        <strain evidence="1 2">AJA276-08</strain>
    </source>
</reference>
<accession>A0ABD3QCC3</accession>